<organism evidence="1">
    <name type="scientific">marine metagenome</name>
    <dbReference type="NCBI Taxonomy" id="408172"/>
    <lineage>
        <taxon>unclassified sequences</taxon>
        <taxon>metagenomes</taxon>
        <taxon>ecological metagenomes</taxon>
    </lineage>
</organism>
<accession>A0A381XKD3</accession>
<evidence type="ECO:0000313" key="1">
    <source>
        <dbReference type="EMBL" id="SVA64962.1"/>
    </source>
</evidence>
<sequence>MKFPAHVNLVVVGVDNYQPEGIELGLIETSDGFSLTEAKLEYGKKSYDVARDLIKKYIDITSFKRHLLVLSPARFVDGPDRYPDALLQDIALIYKVIIPLNACLKNDMQWIPLDQNIQNKTFCKDHLNIINIALQNG</sequence>
<name>A0A381XKD3_9ZZZZ</name>
<gene>
    <name evidence="1" type="ORF">METZ01_LOCUS117816</name>
</gene>
<dbReference type="EMBL" id="UINC01015425">
    <property type="protein sequence ID" value="SVA64962.1"/>
    <property type="molecule type" value="Genomic_DNA"/>
</dbReference>
<protein>
    <submittedName>
        <fullName evidence="1">Uncharacterized protein</fullName>
    </submittedName>
</protein>
<dbReference type="AlphaFoldDB" id="A0A381XKD3"/>
<reference evidence="1" key="1">
    <citation type="submission" date="2018-05" db="EMBL/GenBank/DDBJ databases">
        <authorList>
            <person name="Lanie J.A."/>
            <person name="Ng W.-L."/>
            <person name="Kazmierczak K.M."/>
            <person name="Andrzejewski T.M."/>
            <person name="Davidsen T.M."/>
            <person name="Wayne K.J."/>
            <person name="Tettelin H."/>
            <person name="Glass J.I."/>
            <person name="Rusch D."/>
            <person name="Podicherti R."/>
            <person name="Tsui H.-C.T."/>
            <person name="Winkler M.E."/>
        </authorList>
    </citation>
    <scope>NUCLEOTIDE SEQUENCE</scope>
</reference>
<proteinExistence type="predicted"/>